<evidence type="ECO:0000313" key="3">
    <source>
        <dbReference type="EMBL" id="ARF10806.1"/>
    </source>
</evidence>
<keyword evidence="1" id="KW-0175">Coiled coil</keyword>
<evidence type="ECO:0000256" key="1">
    <source>
        <dbReference type="SAM" id="Coils"/>
    </source>
</evidence>
<reference evidence="3" key="1">
    <citation type="journal article" date="2017" name="Science">
        <title>Giant viruses with an expanded complement of translation system components.</title>
        <authorList>
            <person name="Schulz F."/>
            <person name="Yutin N."/>
            <person name="Ivanova N.N."/>
            <person name="Ortega D.R."/>
            <person name="Lee T.K."/>
            <person name="Vierheilig J."/>
            <person name="Daims H."/>
            <person name="Horn M."/>
            <person name="Wagner M."/>
            <person name="Jensen G.J."/>
            <person name="Kyrpides N.C."/>
            <person name="Koonin E.V."/>
            <person name="Woyke T."/>
        </authorList>
    </citation>
    <scope>NUCLEOTIDE SEQUENCE</scope>
    <source>
        <strain evidence="3">HKV1</strain>
    </source>
</reference>
<accession>A0A1V0SGF0</accession>
<name>A0A1V0SGF0_9VIRU</name>
<feature type="transmembrane region" description="Helical" evidence="2">
    <location>
        <begin position="194"/>
        <end position="216"/>
    </location>
</feature>
<keyword evidence="2" id="KW-0472">Membrane</keyword>
<keyword evidence="2" id="KW-0812">Transmembrane</keyword>
<feature type="coiled-coil region" evidence="1">
    <location>
        <begin position="76"/>
        <end position="138"/>
    </location>
</feature>
<proteinExistence type="predicted"/>
<feature type="coiled-coil region" evidence="1">
    <location>
        <begin position="7"/>
        <end position="34"/>
    </location>
</feature>
<keyword evidence="2" id="KW-1133">Transmembrane helix</keyword>
<dbReference type="EMBL" id="KY684105">
    <property type="protein sequence ID" value="ARF10806.1"/>
    <property type="molecule type" value="Genomic_DNA"/>
</dbReference>
<sequence>MNHFGVMGTSLQELDKFEEETKNLERNIDIENRRGNDNTKYNPNEFMHEEPKIVRNTEQQVPQNNQVNNIYQLKQIEQLQYENSILSNKLMNAENQINGLSEELKNKKLLLGKTKGKYNKITEKIKNMNNNNDNNNDNNDDNDITYNMRMIAINFVIILFLYIILSQPNVILFLGKYIKILNPETNNGYNFSAVLVYGLILASLFSITQFAIPYALNYYKNWN</sequence>
<organism evidence="3">
    <name type="scientific">Hokovirus HKV1</name>
    <dbReference type="NCBI Taxonomy" id="1977638"/>
    <lineage>
        <taxon>Viruses</taxon>
        <taxon>Varidnaviria</taxon>
        <taxon>Bamfordvirae</taxon>
        <taxon>Nucleocytoviricota</taxon>
        <taxon>Megaviricetes</taxon>
        <taxon>Imitervirales</taxon>
        <taxon>Mimiviridae</taxon>
        <taxon>Klosneuvirinae</taxon>
        <taxon>Hokovirus</taxon>
    </lineage>
</organism>
<protein>
    <submittedName>
        <fullName evidence="3">Uncharacterized protein</fullName>
    </submittedName>
</protein>
<gene>
    <name evidence="3" type="ORF">Hokovirus_3_79</name>
</gene>
<feature type="transmembrane region" description="Helical" evidence="2">
    <location>
        <begin position="151"/>
        <end position="174"/>
    </location>
</feature>
<evidence type="ECO:0000256" key="2">
    <source>
        <dbReference type="SAM" id="Phobius"/>
    </source>
</evidence>